<dbReference type="Proteomes" id="UP000053617">
    <property type="component" value="Unassembled WGS sequence"/>
</dbReference>
<dbReference type="RefSeq" id="XP_013272546.1">
    <property type="nucleotide sequence ID" value="XM_013417092.1"/>
</dbReference>
<dbReference type="GeneID" id="25294353"/>
<reference evidence="2 3" key="1">
    <citation type="submission" date="2015-01" db="EMBL/GenBank/DDBJ databases">
        <title>The Genome Sequence of Rhinocladiella mackenzie CBS 650.93.</title>
        <authorList>
            <consortium name="The Broad Institute Genomics Platform"/>
            <person name="Cuomo C."/>
            <person name="de Hoog S."/>
            <person name="Gorbushina A."/>
            <person name="Stielow B."/>
            <person name="Teixiera M."/>
            <person name="Abouelleil A."/>
            <person name="Chapman S.B."/>
            <person name="Priest M."/>
            <person name="Young S.K."/>
            <person name="Wortman J."/>
            <person name="Nusbaum C."/>
            <person name="Birren B."/>
        </authorList>
    </citation>
    <scope>NUCLEOTIDE SEQUENCE [LARGE SCALE GENOMIC DNA]</scope>
    <source>
        <strain evidence="2 3">CBS 650.93</strain>
    </source>
</reference>
<keyword evidence="3" id="KW-1185">Reference proteome</keyword>
<dbReference type="Gene3D" id="3.90.550.20">
    <property type="match status" value="1"/>
</dbReference>
<dbReference type="VEuPathDB" id="FungiDB:Z518_06282"/>
<dbReference type="InterPro" id="IPR039367">
    <property type="entry name" value="Och1-like"/>
</dbReference>
<dbReference type="GO" id="GO:0000136">
    <property type="term" value="C:mannan polymerase complex"/>
    <property type="evidence" value="ECO:0007669"/>
    <property type="project" value="TreeGrafter"/>
</dbReference>
<dbReference type="AlphaFoldDB" id="A0A0D2J8I6"/>
<dbReference type="SUPFAM" id="SSF53448">
    <property type="entry name" value="Nucleotide-diphospho-sugar transferases"/>
    <property type="match status" value="1"/>
</dbReference>
<dbReference type="PANTHER" id="PTHR31834:SF10">
    <property type="entry name" value="TRANSFERASE, PUTATIVE (AFU_ORTHOLOGUE AFUA_8G02040)-RELATED"/>
    <property type="match status" value="1"/>
</dbReference>
<dbReference type="EMBL" id="KN847478">
    <property type="protein sequence ID" value="KIX05410.1"/>
    <property type="molecule type" value="Genomic_DNA"/>
</dbReference>
<name>A0A0D2J8I6_9EURO</name>
<proteinExistence type="inferred from homology"/>
<dbReference type="InterPro" id="IPR007577">
    <property type="entry name" value="GlycoTrfase_DXD_sugar-bd_CS"/>
</dbReference>
<comment type="similarity">
    <text evidence="1">Belongs to the glycosyltransferase 32 family.</text>
</comment>
<protein>
    <recommendedName>
        <fullName evidence="4">Glycosyl transferase</fullName>
    </recommendedName>
</protein>
<evidence type="ECO:0008006" key="4">
    <source>
        <dbReference type="Google" id="ProtNLM"/>
    </source>
</evidence>
<dbReference type="GO" id="GO:0000009">
    <property type="term" value="F:alpha-1,6-mannosyltransferase activity"/>
    <property type="evidence" value="ECO:0007669"/>
    <property type="project" value="InterPro"/>
</dbReference>
<dbReference type="GO" id="GO:0006487">
    <property type="term" value="P:protein N-linked glycosylation"/>
    <property type="evidence" value="ECO:0007669"/>
    <property type="project" value="TreeGrafter"/>
</dbReference>
<dbReference type="PANTHER" id="PTHR31834">
    <property type="entry name" value="INITIATION-SPECIFIC ALPHA-1,6-MANNOSYLTRANSFERASE"/>
    <property type="match status" value="1"/>
</dbReference>
<dbReference type="STRING" id="1442369.A0A0D2J8I6"/>
<evidence type="ECO:0000313" key="3">
    <source>
        <dbReference type="Proteomes" id="UP000053617"/>
    </source>
</evidence>
<dbReference type="HOGENOM" id="CLU_022381_1_0_1"/>
<accession>A0A0D2J8I6</accession>
<dbReference type="InterPro" id="IPR029044">
    <property type="entry name" value="Nucleotide-diphossugar_trans"/>
</dbReference>
<dbReference type="Pfam" id="PF04488">
    <property type="entry name" value="Gly_transf_sug"/>
    <property type="match status" value="1"/>
</dbReference>
<evidence type="ECO:0000256" key="1">
    <source>
        <dbReference type="ARBA" id="ARBA00009003"/>
    </source>
</evidence>
<sequence>MSNGTGGAWYIPPTWLSSSVVQPETIIDAALLASQAATNANKHRTISHSSIPLLLHQTWKNRRIDTWSDLLRDSVEKWLYHVISDDMAYFFWEDEGIIRMLAEFEPDFVDSFKSLPASVERPDVFRILVLKWFGGVYTDVDTQPLRQPSTWVSSSDLFPWTDPMTETIYDCPSDSVNLILGIEADCDPDSNSYWRMGYSYPIQLTQWTLAAAPGHPVLLRFMDILTRRLQDISSRNGGDIASSSAIEELRHIGPLALTGPVAVTVATKTWLEEQVGLRWNALTGLHDGGKSKVVEDVLILPITGLSPGRGYYGNMGSKPVTHPSARVWHHAQGSWRSFHPKAEFGKFCRTFFGLCREWEKQSD</sequence>
<organism evidence="2 3">
    <name type="scientific">Rhinocladiella mackenziei CBS 650.93</name>
    <dbReference type="NCBI Taxonomy" id="1442369"/>
    <lineage>
        <taxon>Eukaryota</taxon>
        <taxon>Fungi</taxon>
        <taxon>Dikarya</taxon>
        <taxon>Ascomycota</taxon>
        <taxon>Pezizomycotina</taxon>
        <taxon>Eurotiomycetes</taxon>
        <taxon>Chaetothyriomycetidae</taxon>
        <taxon>Chaetothyriales</taxon>
        <taxon>Herpotrichiellaceae</taxon>
        <taxon>Rhinocladiella</taxon>
    </lineage>
</organism>
<gene>
    <name evidence="2" type="ORF">Z518_06282</name>
</gene>
<dbReference type="OrthoDB" id="1577640at2759"/>
<evidence type="ECO:0000313" key="2">
    <source>
        <dbReference type="EMBL" id="KIX05410.1"/>
    </source>
</evidence>